<dbReference type="RefSeq" id="WP_189635289.1">
    <property type="nucleotide sequence ID" value="NZ_BMYQ01000017.1"/>
</dbReference>
<dbReference type="CDD" id="cd03136">
    <property type="entry name" value="GATase1_AraC_ArgR_like"/>
    <property type="match status" value="1"/>
</dbReference>
<feature type="region of interest" description="Disordered" evidence="4">
    <location>
        <begin position="1"/>
        <end position="20"/>
    </location>
</feature>
<dbReference type="InterPro" id="IPR052158">
    <property type="entry name" value="INH-QAR"/>
</dbReference>
<dbReference type="PRINTS" id="PR00032">
    <property type="entry name" value="HTHARAC"/>
</dbReference>
<reference evidence="6" key="1">
    <citation type="journal article" date="2014" name="Int. J. Syst. Evol. Microbiol.">
        <title>Complete genome sequence of Corynebacterium casei LMG S-19264T (=DSM 44701T), isolated from a smear-ripened cheese.</title>
        <authorList>
            <consortium name="US DOE Joint Genome Institute (JGI-PGF)"/>
            <person name="Walter F."/>
            <person name="Albersmeier A."/>
            <person name="Kalinowski J."/>
            <person name="Ruckert C."/>
        </authorList>
    </citation>
    <scope>NUCLEOTIDE SEQUENCE</scope>
    <source>
        <strain evidence="6">KCTC 23714</strain>
    </source>
</reference>
<dbReference type="InterPro" id="IPR018062">
    <property type="entry name" value="HTH_AraC-typ_CS"/>
</dbReference>
<dbReference type="Gene3D" id="3.40.50.880">
    <property type="match status" value="1"/>
</dbReference>
<dbReference type="EMBL" id="BMYQ01000017">
    <property type="protein sequence ID" value="GGW44618.1"/>
    <property type="molecule type" value="Genomic_DNA"/>
</dbReference>
<keyword evidence="1" id="KW-0805">Transcription regulation</keyword>
<dbReference type="PROSITE" id="PS01124">
    <property type="entry name" value="HTH_ARAC_FAMILY_2"/>
    <property type="match status" value="1"/>
</dbReference>
<dbReference type="Pfam" id="PF12833">
    <property type="entry name" value="HTH_18"/>
    <property type="match status" value="1"/>
</dbReference>
<feature type="domain" description="HTH araC/xylS-type" evidence="5">
    <location>
        <begin position="239"/>
        <end position="337"/>
    </location>
</feature>
<name>A0A918MNW9_9RHOB</name>
<keyword evidence="2" id="KW-0238">DNA-binding</keyword>
<evidence type="ECO:0000259" key="5">
    <source>
        <dbReference type="PROSITE" id="PS01124"/>
    </source>
</evidence>
<dbReference type="GO" id="GO:0003700">
    <property type="term" value="F:DNA-binding transcription factor activity"/>
    <property type="evidence" value="ECO:0007669"/>
    <property type="project" value="InterPro"/>
</dbReference>
<dbReference type="PANTHER" id="PTHR43130:SF3">
    <property type="entry name" value="HTH-TYPE TRANSCRIPTIONAL REGULATOR RV1931C"/>
    <property type="match status" value="1"/>
</dbReference>
<dbReference type="Pfam" id="PF01965">
    <property type="entry name" value="DJ-1_PfpI"/>
    <property type="match status" value="1"/>
</dbReference>
<dbReference type="InterPro" id="IPR029062">
    <property type="entry name" value="Class_I_gatase-like"/>
</dbReference>
<gene>
    <name evidence="6" type="ORF">GCM10011452_36170</name>
</gene>
<dbReference type="InterPro" id="IPR009057">
    <property type="entry name" value="Homeodomain-like_sf"/>
</dbReference>
<dbReference type="Proteomes" id="UP000628984">
    <property type="component" value="Unassembled WGS sequence"/>
</dbReference>
<evidence type="ECO:0000256" key="4">
    <source>
        <dbReference type="SAM" id="MobiDB-lite"/>
    </source>
</evidence>
<dbReference type="Gene3D" id="1.10.10.60">
    <property type="entry name" value="Homeodomain-like"/>
    <property type="match status" value="1"/>
</dbReference>
<dbReference type="InterPro" id="IPR002818">
    <property type="entry name" value="DJ-1/PfpI"/>
</dbReference>
<evidence type="ECO:0000256" key="1">
    <source>
        <dbReference type="ARBA" id="ARBA00023015"/>
    </source>
</evidence>
<dbReference type="AlphaFoldDB" id="A0A918MNW9"/>
<accession>A0A918MNW9</accession>
<evidence type="ECO:0000256" key="2">
    <source>
        <dbReference type="ARBA" id="ARBA00023125"/>
    </source>
</evidence>
<evidence type="ECO:0000256" key="3">
    <source>
        <dbReference type="ARBA" id="ARBA00023163"/>
    </source>
</evidence>
<keyword evidence="7" id="KW-1185">Reference proteome</keyword>
<dbReference type="PANTHER" id="PTHR43130">
    <property type="entry name" value="ARAC-FAMILY TRANSCRIPTIONAL REGULATOR"/>
    <property type="match status" value="1"/>
</dbReference>
<organism evidence="6 7">
    <name type="scientific">Gemmobacter lanyuensis</name>
    <dbReference type="NCBI Taxonomy" id="1054497"/>
    <lineage>
        <taxon>Bacteria</taxon>
        <taxon>Pseudomonadati</taxon>
        <taxon>Pseudomonadota</taxon>
        <taxon>Alphaproteobacteria</taxon>
        <taxon>Rhodobacterales</taxon>
        <taxon>Paracoccaceae</taxon>
        <taxon>Gemmobacter</taxon>
    </lineage>
</organism>
<dbReference type="SUPFAM" id="SSF46689">
    <property type="entry name" value="Homeodomain-like"/>
    <property type="match status" value="2"/>
</dbReference>
<reference evidence="6" key="2">
    <citation type="submission" date="2020-09" db="EMBL/GenBank/DDBJ databases">
        <authorList>
            <person name="Sun Q."/>
            <person name="Kim S."/>
        </authorList>
    </citation>
    <scope>NUCLEOTIDE SEQUENCE</scope>
    <source>
        <strain evidence="6">KCTC 23714</strain>
    </source>
</reference>
<evidence type="ECO:0000313" key="6">
    <source>
        <dbReference type="EMBL" id="GGW44618.1"/>
    </source>
</evidence>
<dbReference type="SUPFAM" id="SSF52317">
    <property type="entry name" value="Class I glutamine amidotransferase-like"/>
    <property type="match status" value="1"/>
</dbReference>
<keyword evidence="3" id="KW-0804">Transcription</keyword>
<comment type="caution">
    <text evidence="6">The sequence shown here is derived from an EMBL/GenBank/DDBJ whole genome shotgun (WGS) entry which is preliminary data.</text>
</comment>
<sequence length="343" mass="37023">MNALLPRSCRPGALRATPARPPRRQAGLELAFVLLPGFDLLALMAGLEPLRLADRLGPRGQVHTRLLSLDRAAVMSAQGVAMPVEGNLTDHPDADLTLVVGGEGICPQLPQTLTGALRRLWRQGRRVGAVHGGIFALAQAGILGGHRFAAHRDHLPVLAAQWPDLAPVATLYCMDRRVVTCAGGIAMADLSLRLIHDSVGQAAAHEAMHACLVTAPRGEDTPQTASVAPRTQTRNPSMHRAVQWIEQHFAEPDCLKQAVHEAGTSARQLQRLFRVHLGVRPTQYLTEVRLNQGRALLAQTEMSVQDVALACGYTATGTFAKLFRERFGIAPSRYSPFQSKSGA</sequence>
<dbReference type="SMART" id="SM00342">
    <property type="entry name" value="HTH_ARAC"/>
    <property type="match status" value="1"/>
</dbReference>
<evidence type="ECO:0000313" key="7">
    <source>
        <dbReference type="Proteomes" id="UP000628984"/>
    </source>
</evidence>
<dbReference type="PROSITE" id="PS00041">
    <property type="entry name" value="HTH_ARAC_FAMILY_1"/>
    <property type="match status" value="1"/>
</dbReference>
<dbReference type="GO" id="GO:0043565">
    <property type="term" value="F:sequence-specific DNA binding"/>
    <property type="evidence" value="ECO:0007669"/>
    <property type="project" value="InterPro"/>
</dbReference>
<proteinExistence type="predicted"/>
<protein>
    <submittedName>
        <fullName evidence="6">AraC family transcriptional regulator</fullName>
    </submittedName>
</protein>
<dbReference type="InterPro" id="IPR018060">
    <property type="entry name" value="HTH_AraC"/>
</dbReference>
<dbReference type="InterPro" id="IPR020449">
    <property type="entry name" value="Tscrpt_reg_AraC-type_HTH"/>
</dbReference>